<feature type="transmembrane region" description="Helical" evidence="1">
    <location>
        <begin position="125"/>
        <end position="154"/>
    </location>
</feature>
<dbReference type="OrthoDB" id="2656129at2"/>
<dbReference type="AlphaFoldDB" id="A0A1H0EYT4"/>
<dbReference type="Proteomes" id="UP000198778">
    <property type="component" value="Unassembled WGS sequence"/>
</dbReference>
<dbReference type="STRING" id="745820.SAMN04488053_104121"/>
<accession>A0A1H0EYT4</accession>
<keyword evidence="3" id="KW-1185">Reference proteome</keyword>
<keyword evidence="1" id="KW-0812">Transmembrane</keyword>
<dbReference type="RefSeq" id="WP_090842558.1">
    <property type="nucleotide sequence ID" value="NZ_FNIL01000004.1"/>
</dbReference>
<feature type="transmembrane region" description="Helical" evidence="1">
    <location>
        <begin position="52"/>
        <end position="69"/>
    </location>
</feature>
<feature type="transmembrane region" description="Helical" evidence="1">
    <location>
        <begin position="23"/>
        <end position="40"/>
    </location>
</feature>
<evidence type="ECO:0008006" key="4">
    <source>
        <dbReference type="Google" id="ProtNLM"/>
    </source>
</evidence>
<dbReference type="EMBL" id="FNIL01000004">
    <property type="protein sequence ID" value="SDN87449.1"/>
    <property type="molecule type" value="Genomic_DNA"/>
</dbReference>
<evidence type="ECO:0000256" key="1">
    <source>
        <dbReference type="SAM" id="Phobius"/>
    </source>
</evidence>
<evidence type="ECO:0000313" key="2">
    <source>
        <dbReference type="EMBL" id="SDN87449.1"/>
    </source>
</evidence>
<sequence>MFGRKGSKDERLEMLENKVYKEMMYLVYTVLTLSIIYKYIRYGIGPGEASAVLEISLLLLLSLYSIVRYKKLQLFVDKAEEYNARHKMKYSTFNMVIGGVIGLGLALLFGINSAVNYADTTAQSIYYFFLVFGVSAVIYMVPLALLSGIVPWLAERKAEKLRLEGESED</sequence>
<reference evidence="3" key="1">
    <citation type="submission" date="2016-10" db="EMBL/GenBank/DDBJ databases">
        <authorList>
            <person name="Varghese N."/>
            <person name="Submissions S."/>
        </authorList>
    </citation>
    <scope>NUCLEOTIDE SEQUENCE [LARGE SCALE GENOMIC DNA]</scope>
    <source>
        <strain evidence="3">CGMCC 1.10369</strain>
    </source>
</reference>
<name>A0A1H0EYT4_9BACI</name>
<gene>
    <name evidence="2" type="ORF">SAMN04488053_104121</name>
</gene>
<evidence type="ECO:0000313" key="3">
    <source>
        <dbReference type="Proteomes" id="UP000198778"/>
    </source>
</evidence>
<protein>
    <recommendedName>
        <fullName evidence="4">DUF3278 domain-containing protein</fullName>
    </recommendedName>
</protein>
<keyword evidence="1" id="KW-0472">Membrane</keyword>
<proteinExistence type="predicted"/>
<feature type="transmembrane region" description="Helical" evidence="1">
    <location>
        <begin position="90"/>
        <end position="113"/>
    </location>
</feature>
<keyword evidence="1" id="KW-1133">Transmembrane helix</keyword>
<dbReference type="InterPro" id="IPR046664">
    <property type="entry name" value="DUF6773"/>
</dbReference>
<organism evidence="2 3">
    <name type="scientific">Alkalicoccus daliensis</name>
    <dbReference type="NCBI Taxonomy" id="745820"/>
    <lineage>
        <taxon>Bacteria</taxon>
        <taxon>Bacillati</taxon>
        <taxon>Bacillota</taxon>
        <taxon>Bacilli</taxon>
        <taxon>Bacillales</taxon>
        <taxon>Bacillaceae</taxon>
        <taxon>Alkalicoccus</taxon>
    </lineage>
</organism>
<dbReference type="Pfam" id="PF20563">
    <property type="entry name" value="DUF6773"/>
    <property type="match status" value="1"/>
</dbReference>